<keyword evidence="4" id="KW-0548">Nucleotidyltransferase</keyword>
<feature type="compositionally biased region" description="Basic residues" evidence="2">
    <location>
        <begin position="484"/>
        <end position="498"/>
    </location>
</feature>
<dbReference type="OrthoDB" id="9802488at2759"/>
<feature type="compositionally biased region" description="Basic and acidic residues" evidence="2">
    <location>
        <begin position="474"/>
        <end position="483"/>
    </location>
</feature>
<dbReference type="InterPro" id="IPR036691">
    <property type="entry name" value="Endo/exonu/phosph_ase_sf"/>
</dbReference>
<dbReference type="InterPro" id="IPR001005">
    <property type="entry name" value="SANT/Myb"/>
</dbReference>
<dbReference type="Proteomes" id="UP000036403">
    <property type="component" value="Unassembled WGS sequence"/>
</dbReference>
<dbReference type="SUPFAM" id="SSF56219">
    <property type="entry name" value="DNase I-like"/>
    <property type="match status" value="1"/>
</dbReference>
<keyword evidence="4" id="KW-0808">Transferase</keyword>
<reference evidence="4 5" key="1">
    <citation type="submission" date="2015-04" db="EMBL/GenBank/DDBJ databases">
        <title>Lasius niger genome sequencing.</title>
        <authorList>
            <person name="Konorov E.A."/>
            <person name="Nikitin M.A."/>
            <person name="Kirill M.V."/>
            <person name="Chang P."/>
        </authorList>
    </citation>
    <scope>NUCLEOTIDE SEQUENCE [LARGE SCALE GENOMIC DNA]</scope>
    <source>
        <tissue evidence="4">Whole</tissue>
    </source>
</reference>
<dbReference type="GO" id="GO:0003964">
    <property type="term" value="F:RNA-directed DNA polymerase activity"/>
    <property type="evidence" value="ECO:0007669"/>
    <property type="project" value="UniProtKB-KW"/>
</dbReference>
<accession>A0A0J7KS80</accession>
<dbReference type="AlphaFoldDB" id="A0A0J7KS80"/>
<feature type="compositionally biased region" description="Basic and acidic residues" evidence="2">
    <location>
        <begin position="292"/>
        <end position="312"/>
    </location>
</feature>
<evidence type="ECO:0000313" key="4">
    <source>
        <dbReference type="EMBL" id="KMQ93079.1"/>
    </source>
</evidence>
<gene>
    <name evidence="4" type="ORF">RF55_6851</name>
</gene>
<dbReference type="CDD" id="cd00167">
    <property type="entry name" value="SANT"/>
    <property type="match status" value="1"/>
</dbReference>
<dbReference type="Gene3D" id="3.60.10.10">
    <property type="entry name" value="Endonuclease/exonuclease/phosphatase"/>
    <property type="match status" value="1"/>
</dbReference>
<feature type="region of interest" description="Disordered" evidence="2">
    <location>
        <begin position="474"/>
        <end position="501"/>
    </location>
</feature>
<feature type="domain" description="C2H2-type" evidence="3">
    <location>
        <begin position="275"/>
        <end position="303"/>
    </location>
</feature>
<evidence type="ECO:0000259" key="3">
    <source>
        <dbReference type="PROSITE" id="PS50157"/>
    </source>
</evidence>
<proteinExistence type="predicted"/>
<dbReference type="EMBL" id="LBMM01003832">
    <property type="protein sequence ID" value="KMQ93079.1"/>
    <property type="molecule type" value="Genomic_DNA"/>
</dbReference>
<dbReference type="STRING" id="67767.A0A0J7KS80"/>
<keyword evidence="1" id="KW-0862">Zinc</keyword>
<organism evidence="4 5">
    <name type="scientific">Lasius niger</name>
    <name type="common">Black garden ant</name>
    <dbReference type="NCBI Taxonomy" id="67767"/>
    <lineage>
        <taxon>Eukaryota</taxon>
        <taxon>Metazoa</taxon>
        <taxon>Ecdysozoa</taxon>
        <taxon>Arthropoda</taxon>
        <taxon>Hexapoda</taxon>
        <taxon>Insecta</taxon>
        <taxon>Pterygota</taxon>
        <taxon>Neoptera</taxon>
        <taxon>Endopterygota</taxon>
        <taxon>Hymenoptera</taxon>
        <taxon>Apocrita</taxon>
        <taxon>Aculeata</taxon>
        <taxon>Formicoidea</taxon>
        <taxon>Formicidae</taxon>
        <taxon>Formicinae</taxon>
        <taxon>Lasius</taxon>
        <taxon>Lasius</taxon>
    </lineage>
</organism>
<sequence length="891" mass="100987">MELKVLQINAQGFISVAANLKKCTEAEIDVIVIQESYAYKGKVKGYATSSARTIQPSSNHPQVAIIVLNQKIDVMQIDTESSSHVIGAYITTAVGDHYLIAAYFQYSHEVAPYINMLENMVKKIGREKRIICADVNANSVTWNSKSTDDRGEKVEELITDNRLIIIKANNPPTYSSSTGASLDGRWDLRPIRAKQTYDIQESTDATLCCPKCSELGLNISCIGSRQLNVHMEKEHFMVHIIWSCAKCSKRFPKVHAWRCHYAVCKGEVGSPAGLHQCEGYPRSFNSRTALSQHERNEHSNIRNQERTDKAERPAGVSGRKLTVWTEEELRKLKELSDRFQGERNINVKLMEYFPDKTNKQISDARRRWRPVEPLAAPPLAQEEEPAMVPADALTLRAEPVAKLPSAEPDVAWKGRLIDKARKPYEVPNKWEISIKKLYDTIDPPVADSNIKEVVISRKVYGEIMRELIRTRKSTNEKGADRSFRKIRKHARKRPKTKPPNRVEKRQYAFAKCQKLMNKCPKMLADAVAANDLSLLQIRQPPKMADIKELYTNLWGTPGPKQEPLRQAELAIAISDILLPVTPEEVSNEIKRIANISAAGVDGIVIADLKGSGISVVLSKLYNILFLHQAYSEAWKLNRTTLIPKSGKDLSDGKNWRPLTISSMLSRIFSSLLDRCIRRVVKQSARQKEFTDENGCFANTRHLSAAIAKAKESGGIFAILDISKAFDTVSMRLFAAPWSEKEACDASITFNRKVMKAVPWWSSDLTVLRRQTMKAREELGRIRKENKADQKLNAITTYRDLRNKNSEFPSVWKIVKVELLLKDVNKDPRDINTYRPIALLSVIGKLYESILVNRIQATYIEKALDSRLQFGFKKKMSTEDDLLRTINEIENS</sequence>
<dbReference type="InterPro" id="IPR013087">
    <property type="entry name" value="Znf_C2H2_type"/>
</dbReference>
<evidence type="ECO:0000313" key="5">
    <source>
        <dbReference type="Proteomes" id="UP000036403"/>
    </source>
</evidence>
<feature type="region of interest" description="Disordered" evidence="2">
    <location>
        <begin position="289"/>
        <end position="316"/>
    </location>
</feature>
<evidence type="ECO:0000256" key="1">
    <source>
        <dbReference type="PROSITE-ProRule" id="PRU00042"/>
    </source>
</evidence>
<dbReference type="PROSITE" id="PS50157">
    <property type="entry name" value="ZINC_FINGER_C2H2_2"/>
    <property type="match status" value="1"/>
</dbReference>
<evidence type="ECO:0000256" key="2">
    <source>
        <dbReference type="SAM" id="MobiDB-lite"/>
    </source>
</evidence>
<keyword evidence="5" id="KW-1185">Reference proteome</keyword>
<keyword evidence="1" id="KW-0479">Metal-binding</keyword>
<keyword evidence="4" id="KW-0695">RNA-directed DNA polymerase</keyword>
<protein>
    <submittedName>
        <fullName evidence="4">Reverse transcriptase</fullName>
    </submittedName>
</protein>
<dbReference type="Pfam" id="PF14529">
    <property type="entry name" value="Exo_endo_phos_2"/>
    <property type="match status" value="1"/>
</dbReference>
<comment type="caution">
    <text evidence="4">The sequence shown here is derived from an EMBL/GenBank/DDBJ whole genome shotgun (WGS) entry which is preliminary data.</text>
</comment>
<dbReference type="GO" id="GO:0008270">
    <property type="term" value="F:zinc ion binding"/>
    <property type="evidence" value="ECO:0007669"/>
    <property type="project" value="UniProtKB-KW"/>
</dbReference>
<keyword evidence="1" id="KW-0863">Zinc-finger</keyword>
<dbReference type="PaxDb" id="67767-A0A0J7KS80"/>
<dbReference type="PANTHER" id="PTHR19446">
    <property type="entry name" value="REVERSE TRANSCRIPTASES"/>
    <property type="match status" value="1"/>
</dbReference>
<dbReference type="InterPro" id="IPR005135">
    <property type="entry name" value="Endo/exonuclease/phosphatase"/>
</dbReference>
<name>A0A0J7KS80_LASNI</name>